<feature type="compositionally biased region" description="Basic and acidic residues" evidence="1">
    <location>
        <begin position="242"/>
        <end position="255"/>
    </location>
</feature>
<accession>A0ABT5YJE4</accession>
<protein>
    <submittedName>
        <fullName evidence="4">HAMP domain-containing protein</fullName>
    </submittedName>
</protein>
<dbReference type="SUPFAM" id="SSF158472">
    <property type="entry name" value="HAMP domain-like"/>
    <property type="match status" value="1"/>
</dbReference>
<dbReference type="PROSITE" id="PS50885">
    <property type="entry name" value="HAMP"/>
    <property type="match status" value="1"/>
</dbReference>
<dbReference type="InterPro" id="IPR003660">
    <property type="entry name" value="HAMP_dom"/>
</dbReference>
<evidence type="ECO:0000313" key="4">
    <source>
        <dbReference type="EMBL" id="MDF2095061.1"/>
    </source>
</evidence>
<name>A0ABT5YJE4_9PROT</name>
<evidence type="ECO:0000313" key="5">
    <source>
        <dbReference type="Proteomes" id="UP001215503"/>
    </source>
</evidence>
<gene>
    <name evidence="4" type="ORF">P2G67_03625</name>
</gene>
<evidence type="ECO:0000256" key="2">
    <source>
        <dbReference type="SAM" id="Phobius"/>
    </source>
</evidence>
<dbReference type="RefSeq" id="WP_275820119.1">
    <property type="nucleotide sequence ID" value="NZ_JARHUD010000002.1"/>
</dbReference>
<organism evidence="4 5">
    <name type="scientific">Aquibaculum arenosum</name>
    <dbReference type="NCBI Taxonomy" id="3032591"/>
    <lineage>
        <taxon>Bacteria</taxon>
        <taxon>Pseudomonadati</taxon>
        <taxon>Pseudomonadota</taxon>
        <taxon>Alphaproteobacteria</taxon>
        <taxon>Rhodospirillales</taxon>
        <taxon>Rhodovibrionaceae</taxon>
        <taxon>Aquibaculum</taxon>
    </lineage>
</organism>
<dbReference type="EMBL" id="JARHUD010000002">
    <property type="protein sequence ID" value="MDF2095061.1"/>
    <property type="molecule type" value="Genomic_DNA"/>
</dbReference>
<keyword evidence="2" id="KW-0812">Transmembrane</keyword>
<comment type="caution">
    <text evidence="4">The sequence shown here is derived from an EMBL/GenBank/DDBJ whole genome shotgun (WGS) entry which is preliminary data.</text>
</comment>
<proteinExistence type="predicted"/>
<reference evidence="4 5" key="1">
    <citation type="submission" date="2023-03" db="EMBL/GenBank/DDBJ databases">
        <title>Fodinicurvata sp. CAU 1616 isolated from sea sendiment.</title>
        <authorList>
            <person name="Kim W."/>
        </authorList>
    </citation>
    <scope>NUCLEOTIDE SEQUENCE [LARGE SCALE GENOMIC DNA]</scope>
    <source>
        <strain evidence="4 5">CAU 1616</strain>
    </source>
</reference>
<dbReference type="Gene3D" id="6.10.340.10">
    <property type="match status" value="1"/>
</dbReference>
<feature type="region of interest" description="Disordered" evidence="1">
    <location>
        <begin position="242"/>
        <end position="266"/>
    </location>
</feature>
<dbReference type="Proteomes" id="UP001215503">
    <property type="component" value="Unassembled WGS sequence"/>
</dbReference>
<dbReference type="Pfam" id="PF00672">
    <property type="entry name" value="HAMP"/>
    <property type="match status" value="1"/>
</dbReference>
<feature type="transmembrane region" description="Helical" evidence="2">
    <location>
        <begin position="161"/>
        <end position="182"/>
    </location>
</feature>
<feature type="domain" description="HAMP" evidence="3">
    <location>
        <begin position="184"/>
        <end position="239"/>
    </location>
</feature>
<dbReference type="CDD" id="cd06225">
    <property type="entry name" value="HAMP"/>
    <property type="match status" value="1"/>
</dbReference>
<keyword evidence="2" id="KW-1133">Transmembrane helix</keyword>
<keyword evidence="5" id="KW-1185">Reference proteome</keyword>
<evidence type="ECO:0000256" key="1">
    <source>
        <dbReference type="SAM" id="MobiDB-lite"/>
    </source>
</evidence>
<sequence length="266" mass="28492">MGTSIALAAAAIAIGAYMLVNQRQAEAEAHHEATSIARLITHAIAFAPFEAGEGPEGIELLRQRAQEIMDTGRLLAVTVANQHSEPLVELTPPGLEEEGAFAVFGAAPFERVIRQPVLHVITLPDAFYVFAPLVDSSGNSHFVLGVGLPKEVLVIGNRYEWLFASLALALSVLLGLIAAAVLTGQVARPIGRLAAVADRLESGRFNTASITSLIDRRDEIGRLARVVLRLVQALDHLGFEMDRSAEKGQREQKDEDPVEGGPRTPG</sequence>
<evidence type="ECO:0000259" key="3">
    <source>
        <dbReference type="PROSITE" id="PS50885"/>
    </source>
</evidence>
<keyword evidence="2" id="KW-0472">Membrane</keyword>